<dbReference type="eggNOG" id="ENOG5032YS3">
    <property type="taxonomic scope" value="Bacteria"/>
</dbReference>
<sequence>MSRRFVLLGLLTLLGIGLLVAGWREGDLKEVTGRIKPPVDQTAPEKQGSGGSLSGEQGNTTEGMDKASDELVKPDNKPSGPAVQVQEKNNQQEAAAGVKGSGFFVEYRLERERSRGYQIQLLREIINNTNSDGESRKKAQDQLYVISNNLQKELEVESLIRAKGYQDAVVFLEGKTVTVVIQAKTLSQEDAIKITDLVSRSTGVGAQSIVIIPKM</sequence>
<dbReference type="InterPro" id="IPR038503">
    <property type="entry name" value="SpoIIIAH_sf"/>
</dbReference>
<reference evidence="2 3" key="2">
    <citation type="journal article" date="2012" name="Stand. Genomic Sci.">
        <title>Complete genome sequence of the sulfate-reducing firmicute Desulfotomaculum ruminis type strain (DL(T)).</title>
        <authorList>
            <person name="Spring S."/>
            <person name="Visser M."/>
            <person name="Lu M."/>
            <person name="Copeland A."/>
            <person name="Lapidus A."/>
            <person name="Lucas S."/>
            <person name="Cheng J.F."/>
            <person name="Han C."/>
            <person name="Tapia R."/>
            <person name="Goodwin L.A."/>
            <person name="Pitluck S."/>
            <person name="Ivanova N."/>
            <person name="Land M."/>
            <person name="Hauser L."/>
            <person name="Larimer F."/>
            <person name="Rohde M."/>
            <person name="Goker M."/>
            <person name="Detter J.C."/>
            <person name="Kyrpides N.C."/>
            <person name="Woyke T."/>
            <person name="Schaap P.J."/>
            <person name="Plugge C.M."/>
            <person name="Muyzer G."/>
            <person name="Kuever J."/>
            <person name="Pereira I.A."/>
            <person name="Parshina S.N."/>
            <person name="Bernier-Latmani R."/>
            <person name="Stams A.J."/>
            <person name="Klenk H.P."/>
        </authorList>
    </citation>
    <scope>NUCLEOTIDE SEQUENCE [LARGE SCALE GENOMIC DNA]</scope>
    <source>
        <strain evidence="3">ATCC 23193 / DSM 2154 / NCIB 8452 / DL</strain>
    </source>
</reference>
<name>F6DUA9_DESRL</name>
<dbReference type="STRING" id="696281.Desru_3083"/>
<dbReference type="AlphaFoldDB" id="F6DUA9"/>
<proteinExistence type="predicted"/>
<gene>
    <name evidence="2" type="ordered locus">Desru_3083</name>
</gene>
<protein>
    <recommendedName>
        <fullName evidence="4">Stage III sporulation protein AH</fullName>
    </recommendedName>
</protein>
<keyword evidence="3" id="KW-1185">Reference proteome</keyword>
<dbReference type="OrthoDB" id="1680784at2"/>
<dbReference type="KEGG" id="dru:Desru_3083"/>
<dbReference type="Pfam" id="PF12685">
    <property type="entry name" value="SpoIIIAH"/>
    <property type="match status" value="1"/>
</dbReference>
<dbReference type="Gene3D" id="1.10.287.4300">
    <property type="entry name" value="Stage III sporulation protein AH-like"/>
    <property type="match status" value="1"/>
</dbReference>
<dbReference type="HOGENOM" id="CLU_105396_3_0_9"/>
<dbReference type="EMBL" id="CP002780">
    <property type="protein sequence ID" value="AEG61294.1"/>
    <property type="molecule type" value="Genomic_DNA"/>
</dbReference>
<evidence type="ECO:0000256" key="1">
    <source>
        <dbReference type="SAM" id="MobiDB-lite"/>
    </source>
</evidence>
<reference evidence="3" key="1">
    <citation type="submission" date="2011-05" db="EMBL/GenBank/DDBJ databases">
        <title>Complete sequence of Desulfotomaculum ruminis DSM 2154.</title>
        <authorList>
            <person name="Lucas S."/>
            <person name="Copeland A."/>
            <person name="Lapidus A."/>
            <person name="Cheng J.-F."/>
            <person name="Goodwin L."/>
            <person name="Pitluck S."/>
            <person name="Lu M."/>
            <person name="Detter J.C."/>
            <person name="Han C."/>
            <person name="Tapia R."/>
            <person name="Land M."/>
            <person name="Hauser L."/>
            <person name="Kyrpides N."/>
            <person name="Ivanova N."/>
            <person name="Mikhailova N."/>
            <person name="Pagani I."/>
            <person name="Stams A.J.M."/>
            <person name="Plugge C.M."/>
            <person name="Muyzer G."/>
            <person name="Kuever J."/>
            <person name="Parshina S.N."/>
            <person name="Ivanova A.E."/>
            <person name="Nazina T.N."/>
            <person name="Brambilla E."/>
            <person name="Spring S."/>
            <person name="Klenk H.-P."/>
            <person name="Woyke T."/>
        </authorList>
    </citation>
    <scope>NUCLEOTIDE SEQUENCE [LARGE SCALE GENOMIC DNA]</scope>
    <source>
        <strain evidence="3">ATCC 23193 / DSM 2154 / NCIB 8452 / DL</strain>
    </source>
</reference>
<organism evidence="2 3">
    <name type="scientific">Desulforamulus ruminis (strain ATCC 23193 / DSM 2154 / NCIMB 8452 / DL)</name>
    <name type="common">Desulfotomaculum ruminis</name>
    <dbReference type="NCBI Taxonomy" id="696281"/>
    <lineage>
        <taxon>Bacteria</taxon>
        <taxon>Bacillati</taxon>
        <taxon>Bacillota</taxon>
        <taxon>Clostridia</taxon>
        <taxon>Eubacteriales</taxon>
        <taxon>Peptococcaceae</taxon>
        <taxon>Desulforamulus</taxon>
    </lineage>
</organism>
<feature type="compositionally biased region" description="Basic and acidic residues" evidence="1">
    <location>
        <begin position="63"/>
        <end position="76"/>
    </location>
</feature>
<evidence type="ECO:0000313" key="3">
    <source>
        <dbReference type="Proteomes" id="UP000009234"/>
    </source>
</evidence>
<evidence type="ECO:0000313" key="2">
    <source>
        <dbReference type="EMBL" id="AEG61294.1"/>
    </source>
</evidence>
<evidence type="ECO:0008006" key="4">
    <source>
        <dbReference type="Google" id="ProtNLM"/>
    </source>
</evidence>
<dbReference type="RefSeq" id="WP_013843046.1">
    <property type="nucleotide sequence ID" value="NC_015589.1"/>
</dbReference>
<feature type="region of interest" description="Disordered" evidence="1">
    <location>
        <begin position="34"/>
        <end position="94"/>
    </location>
</feature>
<dbReference type="InterPro" id="IPR024232">
    <property type="entry name" value="SpoIIIAH"/>
</dbReference>
<dbReference type="Proteomes" id="UP000009234">
    <property type="component" value="Chromosome"/>
</dbReference>
<accession>F6DUA9</accession>